<reference evidence="1" key="1">
    <citation type="submission" date="2020-10" db="EMBL/GenBank/DDBJ databases">
        <authorList>
            <person name="Kikuchi T."/>
        </authorList>
    </citation>
    <scope>NUCLEOTIDE SEQUENCE</scope>
    <source>
        <strain evidence="1">NKZ352</strain>
    </source>
</reference>
<gene>
    <name evidence="1" type="ORF">CAUJ_LOCUS12709</name>
</gene>
<sequence>MNTFTIESIVANVVKKYNQQKAQKLALDQWEARLQLLKTCNHEVQKAFENLEFYFELTLKMRGVYNFTTTDARHMIKLAQSMMTSLDDDLVVIEKQVADLGRLSGHKIALEVLGIARDMRHECLRLYQALLQFQHNCKYDMIYALMAKELKCHVGCVDYAVSKVPDFTEIREKLFF</sequence>
<proteinExistence type="predicted"/>
<keyword evidence="2" id="KW-1185">Reference proteome</keyword>
<evidence type="ECO:0000313" key="2">
    <source>
        <dbReference type="Proteomes" id="UP000835052"/>
    </source>
</evidence>
<name>A0A8S1HUW5_9PELO</name>
<dbReference type="EMBL" id="CAJGYM010000079">
    <property type="protein sequence ID" value="CAD6196797.1"/>
    <property type="molecule type" value="Genomic_DNA"/>
</dbReference>
<comment type="caution">
    <text evidence="1">The sequence shown here is derived from an EMBL/GenBank/DDBJ whole genome shotgun (WGS) entry which is preliminary data.</text>
</comment>
<dbReference type="AlphaFoldDB" id="A0A8S1HUW5"/>
<dbReference type="Proteomes" id="UP000835052">
    <property type="component" value="Unassembled WGS sequence"/>
</dbReference>
<evidence type="ECO:0000313" key="1">
    <source>
        <dbReference type="EMBL" id="CAD6196797.1"/>
    </source>
</evidence>
<protein>
    <submittedName>
        <fullName evidence="1">Uncharacterized protein</fullName>
    </submittedName>
</protein>
<organism evidence="1 2">
    <name type="scientific">Caenorhabditis auriculariae</name>
    <dbReference type="NCBI Taxonomy" id="2777116"/>
    <lineage>
        <taxon>Eukaryota</taxon>
        <taxon>Metazoa</taxon>
        <taxon>Ecdysozoa</taxon>
        <taxon>Nematoda</taxon>
        <taxon>Chromadorea</taxon>
        <taxon>Rhabditida</taxon>
        <taxon>Rhabditina</taxon>
        <taxon>Rhabditomorpha</taxon>
        <taxon>Rhabditoidea</taxon>
        <taxon>Rhabditidae</taxon>
        <taxon>Peloderinae</taxon>
        <taxon>Caenorhabditis</taxon>
    </lineage>
</organism>
<accession>A0A8S1HUW5</accession>